<name>A0A830CET9_9LAMI</name>
<keyword evidence="2" id="KW-1185">Reference proteome</keyword>
<organism evidence="1 2">
    <name type="scientific">Phtheirospermum japonicum</name>
    <dbReference type="NCBI Taxonomy" id="374723"/>
    <lineage>
        <taxon>Eukaryota</taxon>
        <taxon>Viridiplantae</taxon>
        <taxon>Streptophyta</taxon>
        <taxon>Embryophyta</taxon>
        <taxon>Tracheophyta</taxon>
        <taxon>Spermatophyta</taxon>
        <taxon>Magnoliopsida</taxon>
        <taxon>eudicotyledons</taxon>
        <taxon>Gunneridae</taxon>
        <taxon>Pentapetalae</taxon>
        <taxon>asterids</taxon>
        <taxon>lamiids</taxon>
        <taxon>Lamiales</taxon>
        <taxon>Orobanchaceae</taxon>
        <taxon>Orobanchaceae incertae sedis</taxon>
        <taxon>Phtheirospermum</taxon>
    </lineage>
</organism>
<dbReference type="Proteomes" id="UP000653305">
    <property type="component" value="Unassembled WGS sequence"/>
</dbReference>
<gene>
    <name evidence="1" type="ORF">PHJA_001957100</name>
</gene>
<evidence type="ECO:0000313" key="2">
    <source>
        <dbReference type="Proteomes" id="UP000653305"/>
    </source>
</evidence>
<sequence length="18" mass="1938">CPSTCRTTGRRTTVATAR</sequence>
<protein>
    <submittedName>
        <fullName evidence="1">Fatty acid desaturase 4 chloroplastic</fullName>
    </submittedName>
</protein>
<dbReference type="OrthoDB" id="5103at2759"/>
<dbReference type="AlphaFoldDB" id="A0A830CET9"/>
<evidence type="ECO:0000313" key="1">
    <source>
        <dbReference type="EMBL" id="GFP98130.1"/>
    </source>
</evidence>
<feature type="non-terminal residue" evidence="1">
    <location>
        <position position="1"/>
    </location>
</feature>
<reference evidence="1" key="1">
    <citation type="submission" date="2020-07" db="EMBL/GenBank/DDBJ databases">
        <title>Ethylene signaling mediates host invasion by parasitic plants.</title>
        <authorList>
            <person name="Yoshida S."/>
        </authorList>
    </citation>
    <scope>NUCLEOTIDE SEQUENCE</scope>
    <source>
        <strain evidence="1">Okayama</strain>
    </source>
</reference>
<proteinExistence type="predicted"/>
<comment type="caution">
    <text evidence="1">The sequence shown here is derived from an EMBL/GenBank/DDBJ whole genome shotgun (WGS) entry which is preliminary data.</text>
</comment>
<accession>A0A830CET9</accession>
<dbReference type="EMBL" id="BMAC01000515">
    <property type="protein sequence ID" value="GFP98130.1"/>
    <property type="molecule type" value="Genomic_DNA"/>
</dbReference>